<evidence type="ECO:0000313" key="5">
    <source>
        <dbReference type="EMBL" id="MEJ8824029.1"/>
    </source>
</evidence>
<keyword evidence="6" id="KW-1185">Reference proteome</keyword>
<evidence type="ECO:0000313" key="6">
    <source>
        <dbReference type="Proteomes" id="UP001363010"/>
    </source>
</evidence>
<evidence type="ECO:0000256" key="3">
    <source>
        <dbReference type="ARBA" id="ARBA00022917"/>
    </source>
</evidence>
<accession>A0ABU8W3G2</accession>
<dbReference type="Pfam" id="PF01253">
    <property type="entry name" value="SUI1"/>
    <property type="match status" value="1"/>
</dbReference>
<dbReference type="InterPro" id="IPR001950">
    <property type="entry name" value="SUI1"/>
</dbReference>
<dbReference type="GO" id="GO:0003743">
    <property type="term" value="F:translation initiation factor activity"/>
    <property type="evidence" value="ECO:0007669"/>
    <property type="project" value="UniProtKB-KW"/>
</dbReference>
<dbReference type="PROSITE" id="PS50296">
    <property type="entry name" value="SUI1"/>
    <property type="match status" value="1"/>
</dbReference>
<name>A0ABU8W3G2_9BURK</name>
<reference evidence="5 6" key="1">
    <citation type="submission" date="2024-03" db="EMBL/GenBank/DDBJ databases">
        <title>Novel species of the genus Variovorax.</title>
        <authorList>
            <person name="Liu Q."/>
            <person name="Xin Y.-H."/>
        </authorList>
    </citation>
    <scope>NUCLEOTIDE SEQUENCE [LARGE SCALE GENOMIC DNA]</scope>
    <source>
        <strain evidence="5 6">KACC 18501</strain>
    </source>
</reference>
<evidence type="ECO:0000256" key="1">
    <source>
        <dbReference type="ARBA" id="ARBA00005422"/>
    </source>
</evidence>
<dbReference type="EMBL" id="JBBKZV010000011">
    <property type="protein sequence ID" value="MEJ8824029.1"/>
    <property type="molecule type" value="Genomic_DNA"/>
</dbReference>
<comment type="similarity">
    <text evidence="1">Belongs to the SUI1 family.</text>
</comment>
<keyword evidence="3" id="KW-0648">Protein biosynthesis</keyword>
<dbReference type="InterPro" id="IPR050318">
    <property type="entry name" value="DENR/SUI1_TIF"/>
</dbReference>
<dbReference type="Gene3D" id="3.30.780.10">
    <property type="entry name" value="SUI1-like domain"/>
    <property type="match status" value="1"/>
</dbReference>
<dbReference type="RefSeq" id="WP_340365064.1">
    <property type="nucleotide sequence ID" value="NZ_JBBKZV010000011.1"/>
</dbReference>
<dbReference type="SUPFAM" id="SSF55159">
    <property type="entry name" value="eIF1-like"/>
    <property type="match status" value="1"/>
</dbReference>
<dbReference type="PANTHER" id="PTHR12789">
    <property type="entry name" value="DENSITY-REGULATED PROTEIN HOMOLOG"/>
    <property type="match status" value="1"/>
</dbReference>
<evidence type="ECO:0000256" key="2">
    <source>
        <dbReference type="ARBA" id="ARBA00022845"/>
    </source>
</evidence>
<proteinExistence type="inferred from homology"/>
<dbReference type="NCBIfam" id="NF005297">
    <property type="entry name" value="PRK06824.1"/>
    <property type="match status" value="1"/>
</dbReference>
<dbReference type="Proteomes" id="UP001363010">
    <property type="component" value="Unassembled WGS sequence"/>
</dbReference>
<dbReference type="CDD" id="cd11567">
    <property type="entry name" value="YciH_like"/>
    <property type="match status" value="1"/>
</dbReference>
<keyword evidence="2" id="KW-0810">Translation regulation</keyword>
<evidence type="ECO:0000259" key="4">
    <source>
        <dbReference type="PROSITE" id="PS50296"/>
    </source>
</evidence>
<protein>
    <submittedName>
        <fullName evidence="5">Translation initiation factor Sui1</fullName>
    </submittedName>
</protein>
<dbReference type="PIRSF" id="PIRSF037511">
    <property type="entry name" value="Transl_init_SUI1_pro"/>
    <property type="match status" value="1"/>
</dbReference>
<keyword evidence="5" id="KW-0396">Initiation factor</keyword>
<comment type="caution">
    <text evidence="5">The sequence shown here is derived from an EMBL/GenBank/DDBJ whole genome shotgun (WGS) entry which is preliminary data.</text>
</comment>
<dbReference type="InterPro" id="IPR005872">
    <property type="entry name" value="SUI1_arc_bac"/>
</dbReference>
<gene>
    <name evidence="5" type="ORF">WKW80_18685</name>
</gene>
<feature type="domain" description="SUI1" evidence="4">
    <location>
        <begin position="53"/>
        <end position="114"/>
    </location>
</feature>
<dbReference type="NCBIfam" id="TIGR01158">
    <property type="entry name" value="SUI1_rel"/>
    <property type="match status" value="1"/>
</dbReference>
<dbReference type="PANTHER" id="PTHR12789:SF0">
    <property type="entry name" value="DENSITY-REGULATED PROTEIN"/>
    <property type="match status" value="1"/>
</dbReference>
<organism evidence="5 6">
    <name type="scientific">Variovorax humicola</name>
    <dbReference type="NCBI Taxonomy" id="1769758"/>
    <lineage>
        <taxon>Bacteria</taxon>
        <taxon>Pseudomonadati</taxon>
        <taxon>Pseudomonadota</taxon>
        <taxon>Betaproteobacteria</taxon>
        <taxon>Burkholderiales</taxon>
        <taxon>Comamonadaceae</taxon>
        <taxon>Variovorax</taxon>
    </lineage>
</organism>
<sequence length="122" mass="12314">MTMNKSGSGSRLVYSTETGRVCPGCGQPVAACTCKLKTAIPVTDGIVRVSLDTKGRKGKGVTVVKGVALDTAALALLGKQLKAACGSGGTTKDGVIEIQGDHRDAVIAALQKQGMTVKRAGG</sequence>
<dbReference type="InterPro" id="IPR036877">
    <property type="entry name" value="SUI1_dom_sf"/>
</dbReference>